<feature type="domain" description="ParB-like N-terminal" evidence="2">
    <location>
        <begin position="83"/>
        <end position="172"/>
    </location>
</feature>
<accession>A0A0M6XXI8</accession>
<feature type="region of interest" description="Disordered" evidence="1">
    <location>
        <begin position="285"/>
        <end position="311"/>
    </location>
</feature>
<dbReference type="GO" id="GO:0005694">
    <property type="term" value="C:chromosome"/>
    <property type="evidence" value="ECO:0007669"/>
    <property type="project" value="TreeGrafter"/>
</dbReference>
<dbReference type="InterPro" id="IPR036086">
    <property type="entry name" value="ParB/Sulfiredoxin_sf"/>
</dbReference>
<evidence type="ECO:0000259" key="2">
    <source>
        <dbReference type="SMART" id="SM00470"/>
    </source>
</evidence>
<name>A0A0M6XXI8_9RHOB</name>
<dbReference type="Proteomes" id="UP000048908">
    <property type="component" value="Unassembled WGS sequence"/>
</dbReference>
<dbReference type="SUPFAM" id="SSF110849">
    <property type="entry name" value="ParB/Sulfiredoxin"/>
    <property type="match status" value="1"/>
</dbReference>
<dbReference type="Gene3D" id="3.90.1530.30">
    <property type="match status" value="1"/>
</dbReference>
<dbReference type="EMBL" id="CXPG01000026">
    <property type="protein sequence ID" value="CTQ34795.1"/>
    <property type="molecule type" value="Genomic_DNA"/>
</dbReference>
<organism evidence="3 4">
    <name type="scientific">Jannaschia rubra</name>
    <dbReference type="NCBI Taxonomy" id="282197"/>
    <lineage>
        <taxon>Bacteria</taxon>
        <taxon>Pseudomonadati</taxon>
        <taxon>Pseudomonadota</taxon>
        <taxon>Alphaproteobacteria</taxon>
        <taxon>Rhodobacterales</taxon>
        <taxon>Roseobacteraceae</taxon>
        <taxon>Jannaschia</taxon>
    </lineage>
</organism>
<dbReference type="AlphaFoldDB" id="A0A0M6XXI8"/>
<dbReference type="SMART" id="SM00470">
    <property type="entry name" value="ParB"/>
    <property type="match status" value="1"/>
</dbReference>
<evidence type="ECO:0000313" key="4">
    <source>
        <dbReference type="Proteomes" id="UP000048908"/>
    </source>
</evidence>
<feature type="compositionally biased region" description="Basic and acidic residues" evidence="1">
    <location>
        <begin position="285"/>
        <end position="301"/>
    </location>
</feature>
<dbReference type="GO" id="GO:0007059">
    <property type="term" value="P:chromosome segregation"/>
    <property type="evidence" value="ECO:0007669"/>
    <property type="project" value="TreeGrafter"/>
</dbReference>
<dbReference type="OrthoDB" id="7812516at2"/>
<sequence>MARRRRIEAPSAEELARLDAESDAGFAAKPSLPPIAQVAAETAARVSPLDEAAQAEQARDRTDAEALRRARAEGWEVRALPMAEVHTDAMPRDRLTLDAEAMEELRASLRSSGLRLPIEVSERREGGFDLISGFRRLTAMREVAGPEGTIRAFVRPAPEAADALAAMVEENEIRSDVSSYERGRTAAMAVQDGVFPDLATAVDRLFAAASKAKRSKVRSFALIHEELGDLLSWPGALSERQGLRLAGALKAGQGAWLRQALGTGAGTDPAEEWSVMEEALDALEAERERPVSQRNRPRETQTGRAPRPGRIDLANGMSITHEVDSRGHVLRFGGKVVDTTLVRTVMDEIERLLRAE</sequence>
<keyword evidence="4" id="KW-1185">Reference proteome</keyword>
<evidence type="ECO:0000256" key="1">
    <source>
        <dbReference type="SAM" id="MobiDB-lite"/>
    </source>
</evidence>
<evidence type="ECO:0000313" key="3">
    <source>
        <dbReference type="EMBL" id="CTQ34795.1"/>
    </source>
</evidence>
<dbReference type="Pfam" id="PF02195">
    <property type="entry name" value="ParB_N"/>
    <property type="match status" value="1"/>
</dbReference>
<dbReference type="PANTHER" id="PTHR33375:SF1">
    <property type="entry name" value="CHROMOSOME-PARTITIONING PROTEIN PARB-RELATED"/>
    <property type="match status" value="1"/>
</dbReference>
<gene>
    <name evidence="3" type="ORF">JAN5088_03591</name>
</gene>
<protein>
    <submittedName>
        <fullName evidence="3">Plasmid partitioning protein RepB</fullName>
    </submittedName>
</protein>
<dbReference type="InterPro" id="IPR050336">
    <property type="entry name" value="Chromosome_partition/occlusion"/>
</dbReference>
<dbReference type="InterPro" id="IPR003115">
    <property type="entry name" value="ParB_N"/>
</dbReference>
<dbReference type="RefSeq" id="WP_055684160.1">
    <property type="nucleotide sequence ID" value="NZ_CXPG01000026.1"/>
</dbReference>
<dbReference type="STRING" id="282197.SAMN04488517_11712"/>
<proteinExistence type="predicted"/>
<dbReference type="PANTHER" id="PTHR33375">
    <property type="entry name" value="CHROMOSOME-PARTITIONING PROTEIN PARB-RELATED"/>
    <property type="match status" value="1"/>
</dbReference>
<reference evidence="3 4" key="1">
    <citation type="submission" date="2015-07" db="EMBL/GenBank/DDBJ databases">
        <authorList>
            <person name="Noorani M."/>
        </authorList>
    </citation>
    <scope>NUCLEOTIDE SEQUENCE [LARGE SCALE GENOMIC DNA]</scope>
    <source>
        <strain evidence="3 4">CECT 5088</strain>
    </source>
</reference>